<dbReference type="RefSeq" id="WP_177101144.1">
    <property type="nucleotide sequence ID" value="NZ_JACAQB010000004.1"/>
</dbReference>
<name>A0A7Y7X9M3_9PSED</name>
<accession>A0A7Y7X9M3</accession>
<reference evidence="1 2" key="1">
    <citation type="submission" date="2020-04" db="EMBL/GenBank/DDBJ databases">
        <title>Molecular characterization of pseudomonads from Agaricus bisporus reveal novel blotch 2 pathogens in Western Europe.</title>
        <authorList>
            <person name="Taparia T."/>
            <person name="Krijger M."/>
            <person name="Haynes E."/>
            <person name="Elpinstone J.G."/>
            <person name="Noble R."/>
            <person name="Van Der Wolf J."/>
        </authorList>
    </citation>
    <scope>NUCLEOTIDE SEQUENCE [LARGE SCALE GENOMIC DNA]</scope>
    <source>
        <strain evidence="1 2">H7001</strain>
    </source>
</reference>
<dbReference type="EMBL" id="JACAQB010000004">
    <property type="protein sequence ID" value="NWB95825.1"/>
    <property type="molecule type" value="Genomic_DNA"/>
</dbReference>
<organism evidence="1 2">
    <name type="scientific">Pseudomonas gingeri</name>
    <dbReference type="NCBI Taxonomy" id="117681"/>
    <lineage>
        <taxon>Bacteria</taxon>
        <taxon>Pseudomonadati</taxon>
        <taxon>Pseudomonadota</taxon>
        <taxon>Gammaproteobacteria</taxon>
        <taxon>Pseudomonadales</taxon>
        <taxon>Pseudomonadaceae</taxon>
        <taxon>Pseudomonas</taxon>
    </lineage>
</organism>
<proteinExistence type="predicted"/>
<evidence type="ECO:0000313" key="2">
    <source>
        <dbReference type="Proteomes" id="UP000539985"/>
    </source>
</evidence>
<gene>
    <name evidence="1" type="ORF">HX882_08005</name>
</gene>
<dbReference type="Proteomes" id="UP000539985">
    <property type="component" value="Unassembled WGS sequence"/>
</dbReference>
<protein>
    <submittedName>
        <fullName evidence="1">Uncharacterized protein</fullName>
    </submittedName>
</protein>
<dbReference type="AlphaFoldDB" id="A0A7Y7X9M3"/>
<sequence length="132" mass="14355">MFASICQWGGVRLPTQDADAVVANLHRAAQRNAQQPAAMNSAWTKLYAMFYPDDFVIYDSRVATALVAIAETVLEDAELQGFKAQYPSLGVAVVGRGQPVPCGATLTCHGRRSLMPTVWSRSSYKCSMRGRG</sequence>
<comment type="caution">
    <text evidence="1">The sequence shown here is derived from an EMBL/GenBank/DDBJ whole genome shotgun (WGS) entry which is preliminary data.</text>
</comment>
<evidence type="ECO:0000313" key="1">
    <source>
        <dbReference type="EMBL" id="NWB95825.1"/>
    </source>
</evidence>